<evidence type="ECO:0000256" key="2">
    <source>
        <dbReference type="SAM" id="MobiDB-lite"/>
    </source>
</evidence>
<dbReference type="PROSITE" id="PS51406">
    <property type="entry name" value="FIBRINOGEN_C_2"/>
    <property type="match status" value="2"/>
</dbReference>
<dbReference type="CDD" id="cd00087">
    <property type="entry name" value="FReD"/>
    <property type="match status" value="1"/>
</dbReference>
<dbReference type="InterPro" id="IPR014716">
    <property type="entry name" value="Fibrinogen_a/b/g_C_1"/>
</dbReference>
<evidence type="ECO:0000313" key="6">
    <source>
        <dbReference type="RefSeq" id="XP_022291191.1"/>
    </source>
</evidence>
<evidence type="ECO:0000256" key="1">
    <source>
        <dbReference type="SAM" id="Coils"/>
    </source>
</evidence>
<name>A0A8B8AIX1_CRAVI</name>
<dbReference type="InterPro" id="IPR036056">
    <property type="entry name" value="Fibrinogen-like_C"/>
</dbReference>
<keyword evidence="3" id="KW-0732">Signal</keyword>
<dbReference type="InterPro" id="IPR050373">
    <property type="entry name" value="Fibrinogen_C-term_domain"/>
</dbReference>
<evidence type="ECO:0000259" key="4">
    <source>
        <dbReference type="PROSITE" id="PS51406"/>
    </source>
</evidence>
<feature type="domain" description="Fibrinogen C-terminal" evidence="4">
    <location>
        <begin position="504"/>
        <end position="676"/>
    </location>
</feature>
<dbReference type="Pfam" id="PF00147">
    <property type="entry name" value="Fibrinogen_C"/>
    <property type="match status" value="2"/>
</dbReference>
<dbReference type="RefSeq" id="XP_022291191.1">
    <property type="nucleotide sequence ID" value="XM_022435483.1"/>
</dbReference>
<dbReference type="NCBIfam" id="NF040941">
    <property type="entry name" value="GGGWT_bact"/>
    <property type="match status" value="2"/>
</dbReference>
<protein>
    <submittedName>
        <fullName evidence="6">Angiopoietin-4-like isoform X1</fullName>
    </submittedName>
</protein>
<feature type="signal peptide" evidence="3">
    <location>
        <begin position="1"/>
        <end position="17"/>
    </location>
</feature>
<sequence>MLFSLILGFLFVAQTNSLSSVSDNKPQPTGPDGQTTTCRCKTDDTQSDILRQLLNQETLIRMTLDKKVSDLANEMAEMKNYVKISNKQFQDAKWEIEANNNQLQDTKRKTETNNNQLKEAEREIETNKQQLKVARAEIVSLRNEVLLVKDQNRKSKADELKFQEKMNVRFVTTEENIAQVVNTQEQFKTNLNERFETFQINTSYNIVDIQTKMDVLSVSLLDLKNQTKKMNTSLPDVIDKKITDVSAYWNTSLTELNHRFVYNLSKMDNDHVDKIAQLSDGINNTLNTIKAEVDQTQKAQLEMSSVVSSAVSSLEVIRQSVYLFHKEDYVDCSIILRLNPDMKGQDGVYTIYPDKVRNKTVYCDMTTEGGGWTVIQNRIDGSTDFYRTWKEYKEGFGNSSHNYWIGNDVIHQLTKDKNHVLRVELQKFSGEKGYAEYSTFIVGDEQNKYKLTVAGYKGNIDGINNTLNTIKTEVDQTQKVQLELSSVVSSAVSSLEVIRQSVYLFHKEDYVDCSIILRENPYTKGQDGVYTIYSDKNRYKTVYCDMTTEGGGWTVIQNRIDGSTDFYRTWKEYKEGFGNSSHNYWIGNDVIHQLTKDKTQVLRVELQRFSGEKGYAEYSTFIVDDEQSKYKLTVAGYKGNIRDYLNYHNGSKFSTPDQDNDRHGGSSCAQKYHGAWCWRGGSRTHHPTLPPPHRHRVPTPLQQLTAGVTQWVKALAKQAEGWVDEYQPLQTKSQNQVVTVPLLNARQSV</sequence>
<dbReference type="Gene3D" id="3.90.215.10">
    <property type="entry name" value="Gamma Fibrinogen, chain A, domain 1"/>
    <property type="match status" value="2"/>
</dbReference>
<dbReference type="GeneID" id="111102660"/>
<gene>
    <name evidence="6" type="primary">LOC111102660</name>
</gene>
<keyword evidence="5" id="KW-1185">Reference proteome</keyword>
<accession>A0A8B8AIX1</accession>
<feature type="compositionally biased region" description="Low complexity" evidence="2">
    <location>
        <begin position="26"/>
        <end position="37"/>
    </location>
</feature>
<proteinExistence type="predicted"/>
<dbReference type="OrthoDB" id="6156346at2759"/>
<dbReference type="InterPro" id="IPR002181">
    <property type="entry name" value="Fibrinogen_a/b/g_C_dom"/>
</dbReference>
<dbReference type="PANTHER" id="PTHR19143:SF458">
    <property type="entry name" value="FIBRINOGEN C-TERMINAL DOMAIN-CONTAINING PROTEIN-RELATED"/>
    <property type="match status" value="1"/>
</dbReference>
<keyword evidence="1" id="KW-0175">Coiled coil</keyword>
<evidence type="ECO:0000313" key="5">
    <source>
        <dbReference type="Proteomes" id="UP000694844"/>
    </source>
</evidence>
<feature type="coiled-coil region" evidence="1">
    <location>
        <begin position="89"/>
        <end position="151"/>
    </location>
</feature>
<feature type="region of interest" description="Disordered" evidence="2">
    <location>
        <begin position="19"/>
        <end position="40"/>
    </location>
</feature>
<dbReference type="SMART" id="SM00186">
    <property type="entry name" value="FBG"/>
    <property type="match status" value="2"/>
</dbReference>
<feature type="domain" description="Fibrinogen C-terminal" evidence="4">
    <location>
        <begin position="323"/>
        <end position="459"/>
    </location>
</feature>
<reference evidence="6" key="1">
    <citation type="submission" date="2025-08" db="UniProtKB">
        <authorList>
            <consortium name="RefSeq"/>
        </authorList>
    </citation>
    <scope>IDENTIFICATION</scope>
    <source>
        <tissue evidence="6">Whole sample</tissue>
    </source>
</reference>
<dbReference type="Proteomes" id="UP000694844">
    <property type="component" value="Chromosome 7"/>
</dbReference>
<dbReference type="AlphaFoldDB" id="A0A8B8AIX1"/>
<feature type="chain" id="PRO_5034463629" evidence="3">
    <location>
        <begin position="18"/>
        <end position="749"/>
    </location>
</feature>
<dbReference type="SUPFAM" id="SSF56496">
    <property type="entry name" value="Fibrinogen C-terminal domain-like"/>
    <property type="match status" value="2"/>
</dbReference>
<dbReference type="KEGG" id="cvn:111102660"/>
<organism evidence="5 6">
    <name type="scientific">Crassostrea virginica</name>
    <name type="common">Eastern oyster</name>
    <dbReference type="NCBI Taxonomy" id="6565"/>
    <lineage>
        <taxon>Eukaryota</taxon>
        <taxon>Metazoa</taxon>
        <taxon>Spiralia</taxon>
        <taxon>Lophotrochozoa</taxon>
        <taxon>Mollusca</taxon>
        <taxon>Bivalvia</taxon>
        <taxon>Autobranchia</taxon>
        <taxon>Pteriomorphia</taxon>
        <taxon>Ostreida</taxon>
        <taxon>Ostreoidea</taxon>
        <taxon>Ostreidae</taxon>
        <taxon>Crassostrea</taxon>
    </lineage>
</organism>
<evidence type="ECO:0000256" key="3">
    <source>
        <dbReference type="SAM" id="SignalP"/>
    </source>
</evidence>
<dbReference type="PANTHER" id="PTHR19143">
    <property type="entry name" value="FIBRINOGEN/TENASCIN/ANGIOPOEITIN"/>
    <property type="match status" value="1"/>
</dbReference>
<dbReference type="GO" id="GO:0005615">
    <property type="term" value="C:extracellular space"/>
    <property type="evidence" value="ECO:0007669"/>
    <property type="project" value="TreeGrafter"/>
</dbReference>